<organism evidence="1 2">
    <name type="scientific">Obba rivulosa</name>
    <dbReference type="NCBI Taxonomy" id="1052685"/>
    <lineage>
        <taxon>Eukaryota</taxon>
        <taxon>Fungi</taxon>
        <taxon>Dikarya</taxon>
        <taxon>Basidiomycota</taxon>
        <taxon>Agaricomycotina</taxon>
        <taxon>Agaricomycetes</taxon>
        <taxon>Polyporales</taxon>
        <taxon>Gelatoporiaceae</taxon>
        <taxon>Obba</taxon>
    </lineage>
</organism>
<dbReference type="EMBL" id="KV722456">
    <property type="protein sequence ID" value="OCH88313.1"/>
    <property type="molecule type" value="Genomic_DNA"/>
</dbReference>
<dbReference type="Gene3D" id="2.130.10.10">
    <property type="entry name" value="YVTN repeat-like/Quinoprotein amine dehydrogenase"/>
    <property type="match status" value="1"/>
</dbReference>
<gene>
    <name evidence="1" type="ORF">OBBRIDRAFT_734658</name>
</gene>
<accession>A0A8E2AQ40</accession>
<dbReference type="SUPFAM" id="SSF50978">
    <property type="entry name" value="WD40 repeat-like"/>
    <property type="match status" value="1"/>
</dbReference>
<dbReference type="OrthoDB" id="1897642at2759"/>
<proteinExistence type="predicted"/>
<evidence type="ECO:0000313" key="2">
    <source>
        <dbReference type="Proteomes" id="UP000250043"/>
    </source>
</evidence>
<dbReference type="Proteomes" id="UP000250043">
    <property type="component" value="Unassembled WGS sequence"/>
</dbReference>
<sequence>MGQSYSARSKRLDVLHSRSVQAVAYRASDQAVLSSAGVHIRTTQISAVRASEPIRMSSSVTQVHVHPQAPHLVLLEVDHMDRQILLYDTRKADFNRPPCLEFGYRDTNGKQGSRYVKGSASFNCFGRGYGDGTVQVWDYPNRHSQNVMVKFEGKRPAPIVHTVLSGLHVVGYGDHTVTYWNLSGGN</sequence>
<dbReference type="AlphaFoldDB" id="A0A8E2AQ40"/>
<keyword evidence="2" id="KW-1185">Reference proteome</keyword>
<dbReference type="InterPro" id="IPR036322">
    <property type="entry name" value="WD40_repeat_dom_sf"/>
</dbReference>
<evidence type="ECO:0000313" key="1">
    <source>
        <dbReference type="EMBL" id="OCH88313.1"/>
    </source>
</evidence>
<dbReference type="InterPro" id="IPR015943">
    <property type="entry name" value="WD40/YVTN_repeat-like_dom_sf"/>
</dbReference>
<name>A0A8E2AQ40_9APHY</name>
<reference evidence="1 2" key="1">
    <citation type="submission" date="2016-07" db="EMBL/GenBank/DDBJ databases">
        <title>Draft genome of the white-rot fungus Obba rivulosa 3A-2.</title>
        <authorList>
            <consortium name="DOE Joint Genome Institute"/>
            <person name="Miettinen O."/>
            <person name="Riley R."/>
            <person name="Acob R."/>
            <person name="Barry K."/>
            <person name="Cullen D."/>
            <person name="De Vries R."/>
            <person name="Hainaut M."/>
            <person name="Hatakka A."/>
            <person name="Henrissat B."/>
            <person name="Hilden K."/>
            <person name="Kuo R."/>
            <person name="Labutti K."/>
            <person name="Lipzen A."/>
            <person name="Makela M.R."/>
            <person name="Sandor L."/>
            <person name="Spatafora J.W."/>
            <person name="Grigoriev I.V."/>
            <person name="Hibbett D.S."/>
        </authorList>
    </citation>
    <scope>NUCLEOTIDE SEQUENCE [LARGE SCALE GENOMIC DNA]</scope>
    <source>
        <strain evidence="1 2">3A-2</strain>
    </source>
</reference>
<protein>
    <submittedName>
        <fullName evidence="1">Uncharacterized protein</fullName>
    </submittedName>
</protein>